<name>A0A6A5V8E4_9PLEO</name>
<sequence length="303" mass="35673">MDAMIPKPKFYGFTSLDSCDVFAFPFGGIPLVIRRDFYQVEHVLEWQTMTDFFSWIGYKKKANELFLDSDPSKSGRVNVCAYWKATWTGEGAKAFPIGQSACKVVEQHLQDEYPSLQHTPHEFVWLEKTLNSPPKANMRAWKNGNERLSVFNRQSMIRNIAGTRRTRRDIDKAKERYLDLKYLLGARRCMRSPAIAAIMKEQVNRMGDILDKIDRELPSDPKDKNNPWVSQSMGALWKEYMEERFRIANSRTEKDMDEYFEELRDTWSKSPTTGLATKHFAQEIRKLHAEWMKEKRIPWKKPW</sequence>
<dbReference type="EMBL" id="ML976708">
    <property type="protein sequence ID" value="KAF1969577.1"/>
    <property type="molecule type" value="Genomic_DNA"/>
</dbReference>
<protein>
    <submittedName>
        <fullName evidence="1">Uncharacterized protein</fullName>
    </submittedName>
</protein>
<evidence type="ECO:0000313" key="1">
    <source>
        <dbReference type="EMBL" id="KAF1969577.1"/>
    </source>
</evidence>
<gene>
    <name evidence="1" type="ORF">BU23DRAFT_238666</name>
</gene>
<reference evidence="1" key="1">
    <citation type="journal article" date="2020" name="Stud. Mycol.">
        <title>101 Dothideomycetes genomes: a test case for predicting lifestyles and emergence of pathogens.</title>
        <authorList>
            <person name="Haridas S."/>
            <person name="Albert R."/>
            <person name="Binder M."/>
            <person name="Bloem J."/>
            <person name="Labutti K."/>
            <person name="Salamov A."/>
            <person name="Andreopoulos B."/>
            <person name="Baker S."/>
            <person name="Barry K."/>
            <person name="Bills G."/>
            <person name="Bluhm B."/>
            <person name="Cannon C."/>
            <person name="Castanera R."/>
            <person name="Culley D."/>
            <person name="Daum C."/>
            <person name="Ezra D."/>
            <person name="Gonzalez J."/>
            <person name="Henrissat B."/>
            <person name="Kuo A."/>
            <person name="Liang C."/>
            <person name="Lipzen A."/>
            <person name="Lutzoni F."/>
            <person name="Magnuson J."/>
            <person name="Mondo S."/>
            <person name="Nolan M."/>
            <person name="Ohm R."/>
            <person name="Pangilinan J."/>
            <person name="Park H.-J."/>
            <person name="Ramirez L."/>
            <person name="Alfaro M."/>
            <person name="Sun H."/>
            <person name="Tritt A."/>
            <person name="Yoshinaga Y."/>
            <person name="Zwiers L.-H."/>
            <person name="Turgeon B."/>
            <person name="Goodwin S."/>
            <person name="Spatafora J."/>
            <person name="Crous P."/>
            <person name="Grigoriev I."/>
        </authorList>
    </citation>
    <scope>NUCLEOTIDE SEQUENCE</scope>
    <source>
        <strain evidence="1">CBS 107.79</strain>
    </source>
</reference>
<dbReference type="AlphaFoldDB" id="A0A6A5V8E4"/>
<dbReference type="OrthoDB" id="3762642at2759"/>
<proteinExistence type="predicted"/>
<accession>A0A6A5V8E4</accession>
<organism evidence="1 2">
    <name type="scientific">Bimuria novae-zelandiae CBS 107.79</name>
    <dbReference type="NCBI Taxonomy" id="1447943"/>
    <lineage>
        <taxon>Eukaryota</taxon>
        <taxon>Fungi</taxon>
        <taxon>Dikarya</taxon>
        <taxon>Ascomycota</taxon>
        <taxon>Pezizomycotina</taxon>
        <taxon>Dothideomycetes</taxon>
        <taxon>Pleosporomycetidae</taxon>
        <taxon>Pleosporales</taxon>
        <taxon>Massarineae</taxon>
        <taxon>Didymosphaeriaceae</taxon>
        <taxon>Bimuria</taxon>
    </lineage>
</organism>
<keyword evidence="2" id="KW-1185">Reference proteome</keyword>
<dbReference type="Proteomes" id="UP000800036">
    <property type="component" value="Unassembled WGS sequence"/>
</dbReference>
<evidence type="ECO:0000313" key="2">
    <source>
        <dbReference type="Proteomes" id="UP000800036"/>
    </source>
</evidence>